<dbReference type="PANTHER" id="PTHR46577">
    <property type="entry name" value="HTH-TYPE TRANSCRIPTIONAL REGULATORY PROTEIN GABR"/>
    <property type="match status" value="1"/>
</dbReference>
<keyword evidence="3" id="KW-0805">Transcription regulation</keyword>
<evidence type="ECO:0000256" key="1">
    <source>
        <dbReference type="ARBA" id="ARBA00005384"/>
    </source>
</evidence>
<feature type="domain" description="HTH gntR-type" evidence="6">
    <location>
        <begin position="9"/>
        <end position="77"/>
    </location>
</feature>
<keyword evidence="5" id="KW-0804">Transcription</keyword>
<dbReference type="Gene3D" id="3.40.640.10">
    <property type="entry name" value="Type I PLP-dependent aspartate aminotransferase-like (Major domain)"/>
    <property type="match status" value="1"/>
</dbReference>
<dbReference type="GO" id="GO:0003700">
    <property type="term" value="F:DNA-binding transcription factor activity"/>
    <property type="evidence" value="ECO:0007669"/>
    <property type="project" value="InterPro"/>
</dbReference>
<evidence type="ECO:0000256" key="5">
    <source>
        <dbReference type="ARBA" id="ARBA00023163"/>
    </source>
</evidence>
<dbReference type="InterPro" id="IPR036388">
    <property type="entry name" value="WH-like_DNA-bd_sf"/>
</dbReference>
<comment type="similarity">
    <text evidence="1">In the C-terminal section; belongs to the class-I pyridoxal-phosphate-dependent aminotransferase family.</text>
</comment>
<dbReference type="CDD" id="cd00609">
    <property type="entry name" value="AAT_like"/>
    <property type="match status" value="1"/>
</dbReference>
<dbReference type="InterPro" id="IPR015424">
    <property type="entry name" value="PyrdxlP-dep_Trfase"/>
</dbReference>
<comment type="caution">
    <text evidence="7">The sequence shown here is derived from an EMBL/GenBank/DDBJ whole genome shotgun (WGS) entry which is preliminary data.</text>
</comment>
<dbReference type="Proteomes" id="UP001240236">
    <property type="component" value="Unassembled WGS sequence"/>
</dbReference>
<dbReference type="AlphaFoldDB" id="A0AAE4B051"/>
<dbReference type="InterPro" id="IPR000524">
    <property type="entry name" value="Tscrpt_reg_HTH_GntR"/>
</dbReference>
<accession>A0AAE4B051</accession>
<keyword evidence="4 7" id="KW-0238">DNA-binding</keyword>
<dbReference type="Gene3D" id="1.10.10.10">
    <property type="entry name" value="Winged helix-like DNA-binding domain superfamily/Winged helix DNA-binding domain"/>
    <property type="match status" value="1"/>
</dbReference>
<gene>
    <name evidence="7" type="ORF">J2S42_005868</name>
</gene>
<dbReference type="SUPFAM" id="SSF46785">
    <property type="entry name" value="Winged helix' DNA-binding domain"/>
    <property type="match status" value="1"/>
</dbReference>
<dbReference type="GO" id="GO:0030170">
    <property type="term" value="F:pyridoxal phosphate binding"/>
    <property type="evidence" value="ECO:0007669"/>
    <property type="project" value="InterPro"/>
</dbReference>
<name>A0AAE4B051_9ACTN</name>
<evidence type="ECO:0000313" key="7">
    <source>
        <dbReference type="EMBL" id="MDQ0369199.1"/>
    </source>
</evidence>
<evidence type="ECO:0000256" key="2">
    <source>
        <dbReference type="ARBA" id="ARBA00022898"/>
    </source>
</evidence>
<dbReference type="InterPro" id="IPR036390">
    <property type="entry name" value="WH_DNA-bd_sf"/>
</dbReference>
<dbReference type="GO" id="GO:0003677">
    <property type="term" value="F:DNA binding"/>
    <property type="evidence" value="ECO:0007669"/>
    <property type="project" value="UniProtKB-KW"/>
</dbReference>
<dbReference type="SUPFAM" id="SSF53383">
    <property type="entry name" value="PLP-dependent transferases"/>
    <property type="match status" value="1"/>
</dbReference>
<reference evidence="7 8" key="1">
    <citation type="submission" date="2023-07" db="EMBL/GenBank/DDBJ databases">
        <title>Sequencing the genomes of 1000 actinobacteria strains.</title>
        <authorList>
            <person name="Klenk H.-P."/>
        </authorList>
    </citation>
    <scope>NUCLEOTIDE SEQUENCE [LARGE SCALE GENOMIC DNA]</scope>
    <source>
        <strain evidence="7 8">DSM 44709</strain>
    </source>
</reference>
<evidence type="ECO:0000259" key="6">
    <source>
        <dbReference type="PROSITE" id="PS50949"/>
    </source>
</evidence>
<evidence type="ECO:0000256" key="4">
    <source>
        <dbReference type="ARBA" id="ARBA00023125"/>
    </source>
</evidence>
<dbReference type="Pfam" id="PF00155">
    <property type="entry name" value="Aminotran_1_2"/>
    <property type="match status" value="1"/>
</dbReference>
<dbReference type="InterPro" id="IPR015421">
    <property type="entry name" value="PyrdxlP-dep_Trfase_major"/>
</dbReference>
<dbReference type="EMBL" id="JAUSUZ010000001">
    <property type="protein sequence ID" value="MDQ0369199.1"/>
    <property type="molecule type" value="Genomic_DNA"/>
</dbReference>
<evidence type="ECO:0000313" key="8">
    <source>
        <dbReference type="Proteomes" id="UP001240236"/>
    </source>
</evidence>
<dbReference type="PANTHER" id="PTHR46577:SF1">
    <property type="entry name" value="HTH-TYPE TRANSCRIPTIONAL REGULATORY PROTEIN GABR"/>
    <property type="match status" value="1"/>
</dbReference>
<dbReference type="InterPro" id="IPR004839">
    <property type="entry name" value="Aminotransferase_I/II_large"/>
</dbReference>
<dbReference type="Pfam" id="PF00392">
    <property type="entry name" value="GntR"/>
    <property type="match status" value="1"/>
</dbReference>
<sequence length="454" mass="46930">MAEHYQISGSTAAEISESVEAGVRAGDLGPGAALPPVRTLAKALSCSPATVAKAYQTLRQRGLIETAGRNGTRVRERPPIATSGRSALRLPTPPGALDLSTGEPDLALMPALGPRLARLAAAEFSPTNYTDAGALPELVELARVRFAGDGIPVDDAEITVTSGALDAMERLLAAHLRPGDKVAVEDPGWANALDLIAALGLTAVPMPVDDEGPTPEGLRTALTSGAGAAIVTTRAQNPTGAAVSAGRAAELRSVLAEFPSVLLIEDDHAAELAPVTLHALAGATGSWAFVRSVSKPYGPDLRLAVVAGDEATIARVAGRMRVGAGWVSTLLQHVVLYLWRDDEVINGVIRARDSYVTRRLALRAALKAHGLDARGRTGLNVWVSVPDETRAVAALRDAGYVVAPGSLFRLASPPAIRITISPLAEDDIQPLADAVAAAAALDPVPARSSMALTA</sequence>
<dbReference type="PROSITE" id="PS50949">
    <property type="entry name" value="HTH_GNTR"/>
    <property type="match status" value="1"/>
</dbReference>
<keyword evidence="8" id="KW-1185">Reference proteome</keyword>
<protein>
    <submittedName>
        <fullName evidence="7">DNA-binding transcriptional MocR family regulator</fullName>
    </submittedName>
</protein>
<dbReference type="RefSeq" id="WP_307244260.1">
    <property type="nucleotide sequence ID" value="NZ_JAUSUZ010000001.1"/>
</dbReference>
<organism evidence="7 8">
    <name type="scientific">Catenuloplanes indicus</name>
    <dbReference type="NCBI Taxonomy" id="137267"/>
    <lineage>
        <taxon>Bacteria</taxon>
        <taxon>Bacillati</taxon>
        <taxon>Actinomycetota</taxon>
        <taxon>Actinomycetes</taxon>
        <taxon>Micromonosporales</taxon>
        <taxon>Micromonosporaceae</taxon>
        <taxon>Catenuloplanes</taxon>
    </lineage>
</organism>
<dbReference type="CDD" id="cd07377">
    <property type="entry name" value="WHTH_GntR"/>
    <property type="match status" value="1"/>
</dbReference>
<dbReference type="InterPro" id="IPR051446">
    <property type="entry name" value="HTH_trans_reg/aminotransferase"/>
</dbReference>
<proteinExistence type="inferred from homology"/>
<evidence type="ECO:0000256" key="3">
    <source>
        <dbReference type="ARBA" id="ARBA00023015"/>
    </source>
</evidence>
<keyword evidence="2" id="KW-0663">Pyridoxal phosphate</keyword>
<dbReference type="SMART" id="SM00345">
    <property type="entry name" value="HTH_GNTR"/>
    <property type="match status" value="1"/>
</dbReference>